<feature type="domain" description="Lipocalin-like" evidence="1">
    <location>
        <begin position="28"/>
        <end position="115"/>
    </location>
</feature>
<dbReference type="InterPro" id="IPR024311">
    <property type="entry name" value="Lipocalin-like"/>
</dbReference>
<dbReference type="EMBL" id="VCNI01000001">
    <property type="protein sequence ID" value="TMU56611.1"/>
    <property type="molecule type" value="Genomic_DNA"/>
</dbReference>
<evidence type="ECO:0000313" key="2">
    <source>
        <dbReference type="EMBL" id="TMU56611.1"/>
    </source>
</evidence>
<gene>
    <name evidence="2" type="ORF">FGG15_03465</name>
</gene>
<proteinExistence type="predicted"/>
<protein>
    <recommendedName>
        <fullName evidence="1">Lipocalin-like domain-containing protein</fullName>
    </recommendedName>
</protein>
<dbReference type="Pfam" id="PF13648">
    <property type="entry name" value="Lipocalin_4"/>
    <property type="match status" value="1"/>
</dbReference>
<reference evidence="2 3" key="1">
    <citation type="submission" date="2019-05" db="EMBL/GenBank/DDBJ databases">
        <title>Flagellimonas sp. AsT0115, sp. nov., isolated from a marine red algae, Asparagopsis taxiformis.</title>
        <authorList>
            <person name="Kim J."/>
            <person name="Jeong S.E."/>
            <person name="Jeon C.O."/>
        </authorList>
    </citation>
    <scope>NUCLEOTIDE SEQUENCE [LARGE SCALE GENOMIC DNA]</scope>
    <source>
        <strain evidence="2 3">AsT0115</strain>
    </source>
</reference>
<accession>A0ABY2WNP1</accession>
<dbReference type="RefSeq" id="WP_138833244.1">
    <property type="nucleotide sequence ID" value="NZ_VCNI01000001.1"/>
</dbReference>
<evidence type="ECO:0000259" key="1">
    <source>
        <dbReference type="Pfam" id="PF13648"/>
    </source>
</evidence>
<organism evidence="2 3">
    <name type="scientific">Flagellimonas algicola</name>
    <dbReference type="NCBI Taxonomy" id="2583815"/>
    <lineage>
        <taxon>Bacteria</taxon>
        <taxon>Pseudomonadati</taxon>
        <taxon>Bacteroidota</taxon>
        <taxon>Flavobacteriia</taxon>
        <taxon>Flavobacteriales</taxon>
        <taxon>Flavobacteriaceae</taxon>
        <taxon>Flagellimonas</taxon>
    </lineage>
</organism>
<sequence length="131" mass="14613">MKRIATLAFAIILVLSCSNDDIYAESDIVGTWKLIQIKADPGDGSAEFRSVKSEKTIQFKSNGTVSTNTSLCDPYSEEIRTAGKFDLENLTITTNCENPNIATISFEWQDETLVLNFISNEGYSQKFQKID</sequence>
<keyword evidence="3" id="KW-1185">Reference proteome</keyword>
<name>A0ABY2WNP1_9FLAO</name>
<dbReference type="Proteomes" id="UP000751614">
    <property type="component" value="Unassembled WGS sequence"/>
</dbReference>
<dbReference type="PROSITE" id="PS51257">
    <property type="entry name" value="PROKAR_LIPOPROTEIN"/>
    <property type="match status" value="1"/>
</dbReference>
<comment type="caution">
    <text evidence="2">The sequence shown here is derived from an EMBL/GenBank/DDBJ whole genome shotgun (WGS) entry which is preliminary data.</text>
</comment>
<evidence type="ECO:0000313" key="3">
    <source>
        <dbReference type="Proteomes" id="UP000751614"/>
    </source>
</evidence>